<dbReference type="EMBL" id="QAMZ01000012">
    <property type="protein sequence ID" value="PWL55156.1"/>
    <property type="molecule type" value="Genomic_DNA"/>
</dbReference>
<dbReference type="Gene3D" id="2.30.130.30">
    <property type="entry name" value="Hypothetical protein"/>
    <property type="match status" value="1"/>
</dbReference>
<evidence type="ECO:0000259" key="1">
    <source>
        <dbReference type="Pfam" id="PF12961"/>
    </source>
</evidence>
<evidence type="ECO:0000313" key="3">
    <source>
        <dbReference type="Proteomes" id="UP000246114"/>
    </source>
</evidence>
<dbReference type="AlphaFoldDB" id="A0A316MA21"/>
<proteinExistence type="predicted"/>
<accession>A0A316MA21</accession>
<dbReference type="InterPro" id="IPR039440">
    <property type="entry name" value="DUF3850"/>
</dbReference>
<dbReference type="InterPro" id="IPR015947">
    <property type="entry name" value="PUA-like_sf"/>
</dbReference>
<dbReference type="SUPFAM" id="SSF88697">
    <property type="entry name" value="PUA domain-like"/>
    <property type="match status" value="1"/>
</dbReference>
<reference evidence="2 3" key="1">
    <citation type="submission" date="2018-03" db="EMBL/GenBank/DDBJ databases">
        <title>The uncultured portion of the human microbiome is neutrally assembled.</title>
        <authorList>
            <person name="Jeraldo P."/>
            <person name="Boardman L."/>
            <person name="White B.A."/>
            <person name="Nelson H."/>
            <person name="Goldenfeld N."/>
            <person name="Chia N."/>
        </authorList>
    </citation>
    <scope>NUCLEOTIDE SEQUENCE [LARGE SCALE GENOMIC DNA]</scope>
    <source>
        <strain evidence="2">CIM:MAG 903</strain>
    </source>
</reference>
<feature type="domain" description="DUF3850" evidence="1">
    <location>
        <begin position="5"/>
        <end position="72"/>
    </location>
</feature>
<organism evidence="2 3">
    <name type="scientific">Clostridium cadaveris</name>
    <dbReference type="NCBI Taxonomy" id="1529"/>
    <lineage>
        <taxon>Bacteria</taxon>
        <taxon>Bacillati</taxon>
        <taxon>Bacillota</taxon>
        <taxon>Clostridia</taxon>
        <taxon>Eubacteriales</taxon>
        <taxon>Clostridiaceae</taxon>
        <taxon>Clostridium</taxon>
    </lineage>
</organism>
<dbReference type="Pfam" id="PF12961">
    <property type="entry name" value="DUF3850"/>
    <property type="match status" value="1"/>
</dbReference>
<protein>
    <submittedName>
        <fullName evidence="2">RNA-binding protein</fullName>
    </submittedName>
</protein>
<name>A0A316MA21_9CLOT</name>
<dbReference type="Proteomes" id="UP000246114">
    <property type="component" value="Unassembled WGS sequence"/>
</dbReference>
<comment type="caution">
    <text evidence="2">The sequence shown here is derived from an EMBL/GenBank/DDBJ whole genome shotgun (WGS) entry which is preliminary data.</text>
</comment>
<evidence type="ECO:0000313" key="2">
    <source>
        <dbReference type="EMBL" id="PWL55156.1"/>
    </source>
</evidence>
<gene>
    <name evidence="2" type="ORF">DBY38_02475</name>
</gene>
<sequence>MRIIRLKTKPKYFNLQLQDKKNFEIRLNDRDFKEGDILCLEEYNKDYTGRFIHVEVMCVVEDYCKDGYVTLGTKKRLDLGAQVI</sequence>